<keyword evidence="8" id="KW-1185">Reference proteome</keyword>
<comment type="similarity">
    <text evidence="6">Belongs to the LptE lipoprotein family.</text>
</comment>
<evidence type="ECO:0000313" key="8">
    <source>
        <dbReference type="Proteomes" id="UP001160550"/>
    </source>
</evidence>
<evidence type="ECO:0000256" key="6">
    <source>
        <dbReference type="HAMAP-Rule" id="MF_01186"/>
    </source>
</evidence>
<name>A0ABT6MRR6_9GAMM</name>
<reference evidence="7" key="2">
    <citation type="submission" date="2023-04" db="EMBL/GenBank/DDBJ databases">
        <authorList>
            <person name="Sun J.-Q."/>
        </authorList>
    </citation>
    <scope>NUCLEOTIDE SEQUENCE</scope>
    <source>
        <strain evidence="7">CC-YY355</strain>
    </source>
</reference>
<evidence type="ECO:0000256" key="4">
    <source>
        <dbReference type="ARBA" id="ARBA00023237"/>
    </source>
</evidence>
<reference evidence="7" key="1">
    <citation type="journal article" date="2007" name="Int. J. Syst. Evol. Microbiol.">
        <title>Luteimonas composti sp. nov., a moderately thermophilic bacterium isolated from food waste.</title>
        <authorList>
            <person name="Young C.C."/>
            <person name="Kampfer P."/>
            <person name="Chen W.M."/>
            <person name="Yen W.S."/>
            <person name="Arun A.B."/>
            <person name="Lai W.A."/>
            <person name="Shen F.T."/>
            <person name="Rekha P.D."/>
            <person name="Lin K.Y."/>
            <person name="Chou J.H."/>
        </authorList>
    </citation>
    <scope>NUCLEOTIDE SEQUENCE</scope>
    <source>
        <strain evidence="7">CC-YY355</strain>
    </source>
</reference>
<protein>
    <recommendedName>
        <fullName evidence="6">LPS-assembly lipoprotein LptE</fullName>
    </recommendedName>
</protein>
<keyword evidence="5 7" id="KW-0449">Lipoprotein</keyword>
<dbReference type="PANTHER" id="PTHR38098:SF1">
    <property type="entry name" value="LPS-ASSEMBLY LIPOPROTEIN LPTE"/>
    <property type="match status" value="1"/>
</dbReference>
<keyword evidence="1" id="KW-0732">Signal</keyword>
<evidence type="ECO:0000313" key="7">
    <source>
        <dbReference type="EMBL" id="MDH7453299.1"/>
    </source>
</evidence>
<comment type="caution">
    <text evidence="7">The sequence shown here is derived from an EMBL/GenBank/DDBJ whole genome shotgun (WGS) entry which is preliminary data.</text>
</comment>
<keyword evidence="3" id="KW-0564">Palmitate</keyword>
<accession>A0ABT6MRR6</accession>
<dbReference type="InterPro" id="IPR007485">
    <property type="entry name" value="LPS_assembly_LptE"/>
</dbReference>
<comment type="function">
    <text evidence="6">Together with LptD, is involved in the assembly of lipopolysaccharide (LPS) at the surface of the outer membrane. Required for the proper assembly of LptD. Binds LPS and may serve as the LPS recognition site at the outer membrane.</text>
</comment>
<proteinExistence type="inferred from homology"/>
<comment type="subunit">
    <text evidence="6">Component of the lipopolysaccharide transport and assembly complex. Interacts with LptD.</text>
</comment>
<dbReference type="Pfam" id="PF04390">
    <property type="entry name" value="LptE"/>
    <property type="match status" value="1"/>
</dbReference>
<keyword evidence="2 6" id="KW-0472">Membrane</keyword>
<dbReference type="EMBL" id="JARYGX010000019">
    <property type="protein sequence ID" value="MDH7453299.1"/>
    <property type="molecule type" value="Genomic_DNA"/>
</dbReference>
<sequence>MTGAGALAAVPGLGQTSAMIRTCLLAALFALGLSGCGFHLREALQVPDDLGQVRVTARDPYSALALSLERSLRHAGVDVAESGTRGRLAVLAIRSERWDSMPLSLDQFGRAQEYTLRYAVVFALTDANGDEIVPQQAVELARDYISVPTDQTGTDTEAELLGREMQREMTAAILRRIDAATRERRQAAQ</sequence>
<gene>
    <name evidence="6 7" type="primary">lptE</name>
    <name evidence="7" type="ORF">QF205_09500</name>
</gene>
<organism evidence="7 8">
    <name type="scientific">Luteimonas composti</name>
    <dbReference type="NCBI Taxonomy" id="398257"/>
    <lineage>
        <taxon>Bacteria</taxon>
        <taxon>Pseudomonadati</taxon>
        <taxon>Pseudomonadota</taxon>
        <taxon>Gammaproteobacteria</taxon>
        <taxon>Lysobacterales</taxon>
        <taxon>Lysobacteraceae</taxon>
        <taxon>Luteimonas</taxon>
    </lineage>
</organism>
<evidence type="ECO:0000256" key="3">
    <source>
        <dbReference type="ARBA" id="ARBA00023139"/>
    </source>
</evidence>
<keyword evidence="4 6" id="KW-0998">Cell outer membrane</keyword>
<dbReference type="HAMAP" id="MF_01186">
    <property type="entry name" value="LPS_assembly_LptE"/>
    <property type="match status" value="1"/>
</dbReference>
<evidence type="ECO:0000256" key="2">
    <source>
        <dbReference type="ARBA" id="ARBA00023136"/>
    </source>
</evidence>
<dbReference type="PANTHER" id="PTHR38098">
    <property type="entry name" value="LPS-ASSEMBLY LIPOPROTEIN LPTE"/>
    <property type="match status" value="1"/>
</dbReference>
<dbReference type="Gene3D" id="3.30.160.150">
    <property type="entry name" value="Lipoprotein like domain"/>
    <property type="match status" value="1"/>
</dbReference>
<evidence type="ECO:0000256" key="5">
    <source>
        <dbReference type="ARBA" id="ARBA00023288"/>
    </source>
</evidence>
<dbReference type="RefSeq" id="WP_280942502.1">
    <property type="nucleotide sequence ID" value="NZ_JARYGX010000019.1"/>
</dbReference>
<evidence type="ECO:0000256" key="1">
    <source>
        <dbReference type="ARBA" id="ARBA00022729"/>
    </source>
</evidence>
<dbReference type="Proteomes" id="UP001160550">
    <property type="component" value="Unassembled WGS sequence"/>
</dbReference>